<dbReference type="Proteomes" id="UP001500359">
    <property type="component" value="Unassembled WGS sequence"/>
</dbReference>
<keyword evidence="1 6" id="KW-0963">Cytoplasm</keyword>
<dbReference type="InterPro" id="IPR025714">
    <property type="entry name" value="Methyltranfer_dom"/>
</dbReference>
<dbReference type="InterPro" id="IPR022882">
    <property type="entry name" value="tRNA_adenine-N6_MeTrfase"/>
</dbReference>
<comment type="subcellular location">
    <subcellularLocation>
        <location evidence="6">Cytoplasm</location>
    </subcellularLocation>
</comment>
<evidence type="ECO:0000256" key="1">
    <source>
        <dbReference type="ARBA" id="ARBA00022490"/>
    </source>
</evidence>
<evidence type="ECO:0000256" key="3">
    <source>
        <dbReference type="ARBA" id="ARBA00022679"/>
    </source>
</evidence>
<accession>A0ABP3WP06</accession>
<evidence type="ECO:0000256" key="7">
    <source>
        <dbReference type="SAM" id="MobiDB-lite"/>
    </source>
</evidence>
<reference evidence="10" key="1">
    <citation type="journal article" date="2019" name="Int. J. Syst. Evol. Microbiol.">
        <title>The Global Catalogue of Microorganisms (GCM) 10K type strain sequencing project: providing services to taxonomists for standard genome sequencing and annotation.</title>
        <authorList>
            <consortium name="The Broad Institute Genomics Platform"/>
            <consortium name="The Broad Institute Genome Sequencing Center for Infectious Disease"/>
            <person name="Wu L."/>
            <person name="Ma J."/>
        </authorList>
    </citation>
    <scope>NUCLEOTIDE SEQUENCE [LARGE SCALE GENOMIC DNA]</scope>
    <source>
        <strain evidence="10">JCM 15896</strain>
    </source>
</reference>
<keyword evidence="5 6" id="KW-0819">tRNA processing</keyword>
<dbReference type="PANTHER" id="PTHR47739:SF1">
    <property type="entry name" value="TRNA1(VAL) (ADENINE(37)-N6)-METHYLTRANSFERASE"/>
    <property type="match status" value="1"/>
</dbReference>
<protein>
    <recommendedName>
        <fullName evidence="6">tRNA1(Val) (adenine(37)-N6)-methyltransferase</fullName>
        <ecNumber evidence="6">2.1.1.223</ecNumber>
    </recommendedName>
    <alternativeName>
        <fullName evidence="6">tRNA m6A37 methyltransferase</fullName>
    </alternativeName>
</protein>
<keyword evidence="2 6" id="KW-0489">Methyltransferase</keyword>
<proteinExistence type="inferred from homology"/>
<keyword evidence="10" id="KW-1185">Reference proteome</keyword>
<gene>
    <name evidence="9" type="ORF">GCM10009114_08400</name>
</gene>
<dbReference type="PROSITE" id="PS00092">
    <property type="entry name" value="N6_MTASE"/>
    <property type="match status" value="1"/>
</dbReference>
<dbReference type="Gene3D" id="3.40.50.150">
    <property type="entry name" value="Vaccinia Virus protein VP39"/>
    <property type="match status" value="1"/>
</dbReference>
<dbReference type="EC" id="2.1.1.223" evidence="6"/>
<keyword evidence="3 6" id="KW-0808">Transferase</keyword>
<dbReference type="InterPro" id="IPR050210">
    <property type="entry name" value="tRNA_Adenine-N(6)_MTase"/>
</dbReference>
<feature type="domain" description="Methyltransferase" evidence="8">
    <location>
        <begin position="36"/>
        <end position="185"/>
    </location>
</feature>
<comment type="caution">
    <text evidence="9">The sequence shown here is derived from an EMBL/GenBank/DDBJ whole genome shotgun (WGS) entry which is preliminary data.</text>
</comment>
<dbReference type="InterPro" id="IPR002052">
    <property type="entry name" value="DNA_methylase_N6_adenine_CS"/>
</dbReference>
<dbReference type="EMBL" id="BAAAFD010000002">
    <property type="protein sequence ID" value="GAA0854021.1"/>
    <property type="molecule type" value="Genomic_DNA"/>
</dbReference>
<evidence type="ECO:0000313" key="10">
    <source>
        <dbReference type="Proteomes" id="UP001500359"/>
    </source>
</evidence>
<comment type="function">
    <text evidence="6">Specifically methylates the adenine in position 37 of tRNA(1)(Val) (anticodon cmo5UAC).</text>
</comment>
<dbReference type="HAMAP" id="MF_01872">
    <property type="entry name" value="tRNA_methyltr_YfiC"/>
    <property type="match status" value="1"/>
</dbReference>
<evidence type="ECO:0000256" key="5">
    <source>
        <dbReference type="ARBA" id="ARBA00022694"/>
    </source>
</evidence>
<dbReference type="PANTHER" id="PTHR47739">
    <property type="entry name" value="TRNA1(VAL) (ADENINE(37)-N6)-METHYLTRANSFERASE"/>
    <property type="match status" value="1"/>
</dbReference>
<dbReference type="CDD" id="cd02440">
    <property type="entry name" value="AdoMet_MTases"/>
    <property type="match status" value="1"/>
</dbReference>
<sequence length="241" mass="27027">MNGFQFKQFSIEHANCAMKVGTDSILLGSWVNTRQAKRILDIGTGSGLLAIMMAQKSTADTQVLGIDIDDGAVTQASKNMRNCPWSERLSCQKVDVANLSVDAPYDLIISNPPYFTLPPRSSGKRRSDIEDTARRSARHHSDLDPATLFQQVARLLDPQGHFYCVLPSHSQDILNLAKQHGLYCHRLTHVHSATHKPAIRQLLEFSNVPSQCLEQQLAIHQSSGQYSAEYRQLCQDFYLKF</sequence>
<evidence type="ECO:0000313" key="9">
    <source>
        <dbReference type="EMBL" id="GAA0854021.1"/>
    </source>
</evidence>
<feature type="compositionally biased region" description="Basic and acidic residues" evidence="7">
    <location>
        <begin position="125"/>
        <end position="140"/>
    </location>
</feature>
<comment type="similarity">
    <text evidence="6">Belongs to the methyltransferase superfamily. tRNA (adenine-N(6)-)-methyltransferase family.</text>
</comment>
<comment type="catalytic activity">
    <reaction evidence="6">
        <text>adenosine(37) in tRNA1(Val) + S-adenosyl-L-methionine = N(6)-methyladenosine(37) in tRNA1(Val) + S-adenosyl-L-homocysteine + H(+)</text>
        <dbReference type="Rhea" id="RHEA:43160"/>
        <dbReference type="Rhea" id="RHEA-COMP:10369"/>
        <dbReference type="Rhea" id="RHEA-COMP:10370"/>
        <dbReference type="ChEBI" id="CHEBI:15378"/>
        <dbReference type="ChEBI" id="CHEBI:57856"/>
        <dbReference type="ChEBI" id="CHEBI:59789"/>
        <dbReference type="ChEBI" id="CHEBI:74411"/>
        <dbReference type="ChEBI" id="CHEBI:74449"/>
        <dbReference type="EC" id="2.1.1.223"/>
    </reaction>
</comment>
<evidence type="ECO:0000256" key="2">
    <source>
        <dbReference type="ARBA" id="ARBA00022603"/>
    </source>
</evidence>
<dbReference type="InterPro" id="IPR029063">
    <property type="entry name" value="SAM-dependent_MTases_sf"/>
</dbReference>
<evidence type="ECO:0000256" key="6">
    <source>
        <dbReference type="HAMAP-Rule" id="MF_01872"/>
    </source>
</evidence>
<dbReference type="SUPFAM" id="SSF53335">
    <property type="entry name" value="S-adenosyl-L-methionine-dependent methyltransferases"/>
    <property type="match status" value="1"/>
</dbReference>
<evidence type="ECO:0000256" key="4">
    <source>
        <dbReference type="ARBA" id="ARBA00022691"/>
    </source>
</evidence>
<keyword evidence="4 6" id="KW-0949">S-adenosyl-L-methionine</keyword>
<name>A0ABP3WP06_9ALTE</name>
<evidence type="ECO:0000259" key="8">
    <source>
        <dbReference type="Pfam" id="PF13847"/>
    </source>
</evidence>
<dbReference type="Pfam" id="PF13847">
    <property type="entry name" value="Methyltransf_31"/>
    <property type="match status" value="1"/>
</dbReference>
<feature type="region of interest" description="Disordered" evidence="7">
    <location>
        <begin position="118"/>
        <end position="140"/>
    </location>
</feature>
<organism evidence="9 10">
    <name type="scientific">Aliiglaciecola litoralis</name>
    <dbReference type="NCBI Taxonomy" id="582857"/>
    <lineage>
        <taxon>Bacteria</taxon>
        <taxon>Pseudomonadati</taxon>
        <taxon>Pseudomonadota</taxon>
        <taxon>Gammaproteobacteria</taxon>
        <taxon>Alteromonadales</taxon>
        <taxon>Alteromonadaceae</taxon>
        <taxon>Aliiglaciecola</taxon>
    </lineage>
</organism>